<protein>
    <recommendedName>
        <fullName evidence="1">F-box domain-containing protein</fullName>
    </recommendedName>
</protein>
<proteinExistence type="predicted"/>
<accession>A0ABU6ZBE1</accession>
<dbReference type="Proteomes" id="UP001341840">
    <property type="component" value="Unassembled WGS sequence"/>
</dbReference>
<dbReference type="SMART" id="SM00256">
    <property type="entry name" value="FBOX"/>
    <property type="match status" value="1"/>
</dbReference>
<dbReference type="SUPFAM" id="SSF81383">
    <property type="entry name" value="F-box domain"/>
    <property type="match status" value="1"/>
</dbReference>
<dbReference type="Gene3D" id="1.20.1280.50">
    <property type="match status" value="1"/>
</dbReference>
<evidence type="ECO:0000313" key="3">
    <source>
        <dbReference type="Proteomes" id="UP001341840"/>
    </source>
</evidence>
<dbReference type="InterPro" id="IPR001810">
    <property type="entry name" value="F-box_dom"/>
</dbReference>
<dbReference type="PANTHER" id="PTHR31672:SF13">
    <property type="entry name" value="F-BOX PROTEIN CPR30-LIKE"/>
    <property type="match status" value="1"/>
</dbReference>
<dbReference type="InterPro" id="IPR017451">
    <property type="entry name" value="F-box-assoc_interact_dom"/>
</dbReference>
<dbReference type="NCBIfam" id="TIGR01640">
    <property type="entry name" value="F_box_assoc_1"/>
    <property type="match status" value="1"/>
</dbReference>
<dbReference type="PANTHER" id="PTHR31672">
    <property type="entry name" value="BNACNNG10540D PROTEIN"/>
    <property type="match status" value="1"/>
</dbReference>
<dbReference type="InterPro" id="IPR036047">
    <property type="entry name" value="F-box-like_dom_sf"/>
</dbReference>
<evidence type="ECO:0000313" key="2">
    <source>
        <dbReference type="EMBL" id="MED6219146.1"/>
    </source>
</evidence>
<dbReference type="Pfam" id="PF00646">
    <property type="entry name" value="F-box"/>
    <property type="match status" value="1"/>
</dbReference>
<dbReference type="InterPro" id="IPR050796">
    <property type="entry name" value="SCF_F-box_component"/>
</dbReference>
<dbReference type="EMBL" id="JASCZI010272009">
    <property type="protein sequence ID" value="MED6219146.1"/>
    <property type="molecule type" value="Genomic_DNA"/>
</dbReference>
<reference evidence="2 3" key="1">
    <citation type="journal article" date="2023" name="Plants (Basel)">
        <title>Bridging the Gap: Combining Genomics and Transcriptomics Approaches to Understand Stylosanthes scabra, an Orphan Legume from the Brazilian Caatinga.</title>
        <authorList>
            <person name="Ferreira-Neto J.R.C."/>
            <person name="da Silva M.D."/>
            <person name="Binneck E."/>
            <person name="de Melo N.F."/>
            <person name="da Silva R.H."/>
            <person name="de Melo A.L.T.M."/>
            <person name="Pandolfi V."/>
            <person name="Bustamante F.O."/>
            <person name="Brasileiro-Vidal A.C."/>
            <person name="Benko-Iseppon A.M."/>
        </authorList>
    </citation>
    <scope>NUCLEOTIDE SEQUENCE [LARGE SCALE GENOMIC DNA]</scope>
    <source>
        <tissue evidence="2">Leaves</tissue>
    </source>
</reference>
<dbReference type="Pfam" id="PF07734">
    <property type="entry name" value="FBA_1"/>
    <property type="match status" value="1"/>
</dbReference>
<gene>
    <name evidence="2" type="ORF">PIB30_033166</name>
</gene>
<comment type="caution">
    <text evidence="2">The sequence shown here is derived from an EMBL/GenBank/DDBJ whole genome shotgun (WGS) entry which is preliminary data.</text>
</comment>
<feature type="non-terminal residue" evidence="2">
    <location>
        <position position="321"/>
    </location>
</feature>
<sequence length="321" mass="36904">MSRHKHDKCDLPLELIGEILARLPVRLLLLLKTVCRSWNSLISSHDFAMQRLQRPSQPRLAYSCSTRDTWGWGAKNCISHCSLPSLLLHDQLHPAKLVPLSNGMDKQLFIEGSCNRLLCLSKGTPNLNLTLFNPCTGSISRTATTENPSNLGRCIFYGFGWSKVFTFDANPSWKEVDRPMFPYYTIQNNHGKFFRDTLNWLMFDPTKDVADGLRMKHREWFILTFELESESFGRLCLPTARKNNAGGVDLPILGVLKNRLCVSFHPHLYTLTRFTELWIMEEYGIEKSWTMLFKIQHDDGGNGMPEIMMPLYISEDDDLLL</sequence>
<organism evidence="2 3">
    <name type="scientific">Stylosanthes scabra</name>
    <dbReference type="NCBI Taxonomy" id="79078"/>
    <lineage>
        <taxon>Eukaryota</taxon>
        <taxon>Viridiplantae</taxon>
        <taxon>Streptophyta</taxon>
        <taxon>Embryophyta</taxon>
        <taxon>Tracheophyta</taxon>
        <taxon>Spermatophyta</taxon>
        <taxon>Magnoliopsida</taxon>
        <taxon>eudicotyledons</taxon>
        <taxon>Gunneridae</taxon>
        <taxon>Pentapetalae</taxon>
        <taxon>rosids</taxon>
        <taxon>fabids</taxon>
        <taxon>Fabales</taxon>
        <taxon>Fabaceae</taxon>
        <taxon>Papilionoideae</taxon>
        <taxon>50 kb inversion clade</taxon>
        <taxon>dalbergioids sensu lato</taxon>
        <taxon>Dalbergieae</taxon>
        <taxon>Pterocarpus clade</taxon>
        <taxon>Stylosanthes</taxon>
    </lineage>
</organism>
<dbReference type="InterPro" id="IPR006527">
    <property type="entry name" value="F-box-assoc_dom_typ1"/>
</dbReference>
<evidence type="ECO:0000259" key="1">
    <source>
        <dbReference type="PROSITE" id="PS50181"/>
    </source>
</evidence>
<feature type="domain" description="F-box" evidence="1">
    <location>
        <begin position="5"/>
        <end position="52"/>
    </location>
</feature>
<name>A0ABU6ZBE1_9FABA</name>
<keyword evidence="3" id="KW-1185">Reference proteome</keyword>
<dbReference type="PROSITE" id="PS50181">
    <property type="entry name" value="FBOX"/>
    <property type="match status" value="1"/>
</dbReference>